<dbReference type="Proteomes" id="UP000001941">
    <property type="component" value="Chromosome"/>
</dbReference>
<reference evidence="3" key="1">
    <citation type="journal article" date="2016" name="Stand. Genomic Sci.">
        <title>Complete genome sequence of Methanospirillum hungatei type strain JF1.</title>
        <authorList>
            <person name="Gunsalus R.P."/>
            <person name="Cook L.E."/>
            <person name="Crable B."/>
            <person name="Rohlin L."/>
            <person name="McDonald E."/>
            <person name="Mouttaki H."/>
            <person name="Sieber J.R."/>
            <person name="Poweleit N."/>
            <person name="Zhou H."/>
            <person name="Lapidus A.L."/>
            <person name="Daligault H.E."/>
            <person name="Land M."/>
            <person name="Gilna P."/>
            <person name="Ivanova N."/>
            <person name="Kyrpides N."/>
            <person name="Culley D.E."/>
            <person name="McInerney M.J."/>
        </authorList>
    </citation>
    <scope>NUCLEOTIDE SEQUENCE [LARGE SCALE GENOMIC DNA]</scope>
    <source>
        <strain evidence="3">ATCC 27890 / DSM 864 / NBRC 100397 / JF-1</strain>
    </source>
</reference>
<organism evidence="2 3">
    <name type="scientific">Methanospirillum hungatei JF-1 (strain ATCC 27890 / DSM 864 / NBRC 100397 / JF-1)</name>
    <dbReference type="NCBI Taxonomy" id="323259"/>
    <lineage>
        <taxon>Archaea</taxon>
        <taxon>Methanobacteriati</taxon>
        <taxon>Methanobacteriota</taxon>
        <taxon>Stenosarchaea group</taxon>
        <taxon>Methanomicrobia</taxon>
        <taxon>Methanomicrobiales</taxon>
        <taxon>Methanospirillaceae</taxon>
        <taxon>Methanospirillum</taxon>
    </lineage>
</organism>
<dbReference type="EMBL" id="CP000254">
    <property type="protein sequence ID" value="ABD41121.1"/>
    <property type="molecule type" value="Genomic_DNA"/>
</dbReference>
<dbReference type="HOGENOM" id="CLU_1451421_0_0_2"/>
<dbReference type="InterPro" id="IPR003540">
    <property type="entry name" value="ADP-ribosyltransferase"/>
</dbReference>
<dbReference type="EnsemblBacteria" id="ABD41121">
    <property type="protein sequence ID" value="ABD41121"/>
    <property type="gene ID" value="Mhun_1383"/>
</dbReference>
<dbReference type="SUPFAM" id="SSF56399">
    <property type="entry name" value="ADP-ribosylation"/>
    <property type="match status" value="1"/>
</dbReference>
<dbReference type="PROSITE" id="PS51996">
    <property type="entry name" value="TR_MART"/>
    <property type="match status" value="1"/>
</dbReference>
<dbReference type="InParanoid" id="Q2FNL4"/>
<gene>
    <name evidence="2" type="ordered locus">Mhun_1383</name>
</gene>
<feature type="domain" description="ADP ribosyltransferase" evidence="1">
    <location>
        <begin position="2"/>
        <end position="167"/>
    </location>
</feature>
<protein>
    <recommendedName>
        <fullName evidence="1">ADP ribosyltransferase domain-containing protein</fullName>
    </recommendedName>
</protein>
<accession>Q2FNL4</accession>
<proteinExistence type="predicted"/>
<evidence type="ECO:0000313" key="3">
    <source>
        <dbReference type="Proteomes" id="UP000001941"/>
    </source>
</evidence>
<evidence type="ECO:0000313" key="2">
    <source>
        <dbReference type="EMBL" id="ABD41121.1"/>
    </source>
</evidence>
<dbReference type="Gene3D" id="3.90.176.10">
    <property type="entry name" value="Toxin ADP-ribosyltransferase, Chain A, domain 1"/>
    <property type="match status" value="1"/>
</dbReference>
<dbReference type="KEGG" id="mhu:Mhun_1383"/>
<dbReference type="AlphaFoldDB" id="Q2FNL4"/>
<keyword evidence="3" id="KW-1185">Reference proteome</keyword>
<name>Q2FNL4_METHJ</name>
<evidence type="ECO:0000259" key="1">
    <source>
        <dbReference type="Pfam" id="PF03496"/>
    </source>
</evidence>
<sequence>MSEIQKKAINEWVKDSTYINAAARYGHNADEFKRHPEKFDEANQQKIILERLISEESLKQSYEVFRGLKEYDIILTKKTLEEIKITNKATELFDDGFNAVSFNEDTPLIYATPDENGEIWMYSANLNEGYPALFIGNENPQSLGYRKEGEILINRKTKFTIIGDEIMNVQDATGTIKRLVYIEYQG</sequence>
<dbReference type="Pfam" id="PF03496">
    <property type="entry name" value="ADPrib_exo_Tox"/>
    <property type="match status" value="1"/>
</dbReference>